<accession>A0A8J7P7E7</accession>
<keyword evidence="2 3" id="KW-0802">TPR repeat</keyword>
<organism evidence="6 7">
    <name type="scientific">Candidatus Obscuribacter phosphatis</name>
    <dbReference type="NCBI Taxonomy" id="1906157"/>
    <lineage>
        <taxon>Bacteria</taxon>
        <taxon>Bacillati</taxon>
        <taxon>Candidatus Melainabacteria</taxon>
        <taxon>Candidatus Obscuribacterales</taxon>
        <taxon>Candidatus Obscuribacteraceae</taxon>
        <taxon>Candidatus Obscuribacter</taxon>
    </lineage>
</organism>
<dbReference type="InterPro" id="IPR019734">
    <property type="entry name" value="TPR_rpt"/>
</dbReference>
<protein>
    <recommendedName>
        <fullName evidence="8">Tetratricopeptide repeat protein</fullName>
    </recommendedName>
</protein>
<feature type="transmembrane region" description="Helical" evidence="5">
    <location>
        <begin position="254"/>
        <end position="271"/>
    </location>
</feature>
<dbReference type="Proteomes" id="UP000664277">
    <property type="component" value="Unassembled WGS sequence"/>
</dbReference>
<evidence type="ECO:0000256" key="5">
    <source>
        <dbReference type="SAM" id="Phobius"/>
    </source>
</evidence>
<feature type="transmembrane region" description="Helical" evidence="5">
    <location>
        <begin position="142"/>
        <end position="161"/>
    </location>
</feature>
<feature type="transmembrane region" description="Helical" evidence="5">
    <location>
        <begin position="173"/>
        <end position="193"/>
    </location>
</feature>
<gene>
    <name evidence="6" type="ORF">J0M35_03790</name>
</gene>
<evidence type="ECO:0000313" key="6">
    <source>
        <dbReference type="EMBL" id="MBN8659461.1"/>
    </source>
</evidence>
<evidence type="ECO:0000256" key="3">
    <source>
        <dbReference type="PROSITE-ProRule" id="PRU00339"/>
    </source>
</evidence>
<feature type="transmembrane region" description="Helical" evidence="5">
    <location>
        <begin position="353"/>
        <end position="370"/>
    </location>
</feature>
<dbReference type="InterPro" id="IPR052346">
    <property type="entry name" value="O-mannosyl-transferase_TMTC"/>
</dbReference>
<feature type="transmembrane region" description="Helical" evidence="5">
    <location>
        <begin position="300"/>
        <end position="317"/>
    </location>
</feature>
<reference evidence="6" key="1">
    <citation type="submission" date="2021-02" db="EMBL/GenBank/DDBJ databases">
        <title>Genome-Resolved Metagenomics of a Microbial Community Performing Photosynthetic Biological Nutrient Removal.</title>
        <authorList>
            <person name="Mcdaniel E.A."/>
        </authorList>
    </citation>
    <scope>NUCLEOTIDE SEQUENCE</scope>
    <source>
        <strain evidence="6">UWPOB_OBS1</strain>
    </source>
</reference>
<feature type="transmembrane region" description="Helical" evidence="5">
    <location>
        <begin position="329"/>
        <end position="348"/>
    </location>
</feature>
<feature type="transmembrane region" description="Helical" evidence="5">
    <location>
        <begin position="110"/>
        <end position="130"/>
    </location>
</feature>
<dbReference type="Gene3D" id="1.25.40.10">
    <property type="entry name" value="Tetratricopeptide repeat domain"/>
    <property type="match status" value="1"/>
</dbReference>
<feature type="transmembrane region" description="Helical" evidence="5">
    <location>
        <begin position="205"/>
        <end position="234"/>
    </location>
</feature>
<keyword evidence="5" id="KW-0472">Membrane</keyword>
<dbReference type="PANTHER" id="PTHR44227">
    <property type="match status" value="1"/>
</dbReference>
<dbReference type="AlphaFoldDB" id="A0A8J7P7E7"/>
<dbReference type="SUPFAM" id="SSF81901">
    <property type="entry name" value="HCP-like"/>
    <property type="match status" value="1"/>
</dbReference>
<proteinExistence type="predicted"/>
<dbReference type="InterPro" id="IPR011990">
    <property type="entry name" value="TPR-like_helical_dom_sf"/>
</dbReference>
<evidence type="ECO:0000256" key="4">
    <source>
        <dbReference type="SAM" id="MobiDB-lite"/>
    </source>
</evidence>
<feature type="region of interest" description="Disordered" evidence="4">
    <location>
        <begin position="729"/>
        <end position="749"/>
    </location>
</feature>
<evidence type="ECO:0000256" key="1">
    <source>
        <dbReference type="ARBA" id="ARBA00022737"/>
    </source>
</evidence>
<name>A0A8J7P7E7_9BACT</name>
<keyword evidence="5" id="KW-0812">Transmembrane</keyword>
<feature type="repeat" description="TPR" evidence="3">
    <location>
        <begin position="494"/>
        <end position="527"/>
    </location>
</feature>
<dbReference type="PROSITE" id="PS50005">
    <property type="entry name" value="TPR"/>
    <property type="match status" value="1"/>
</dbReference>
<comment type="caution">
    <text evidence="6">The sequence shown here is derived from an EMBL/GenBank/DDBJ whole genome shotgun (WGS) entry which is preliminary data.</text>
</comment>
<evidence type="ECO:0000256" key="2">
    <source>
        <dbReference type="ARBA" id="ARBA00022803"/>
    </source>
</evidence>
<keyword evidence="5" id="KW-1133">Transmembrane helix</keyword>
<keyword evidence="1" id="KW-0677">Repeat</keyword>
<evidence type="ECO:0008006" key="8">
    <source>
        <dbReference type="Google" id="ProtNLM"/>
    </source>
</evidence>
<dbReference type="PANTHER" id="PTHR44227:SF3">
    <property type="entry name" value="PROTEIN O-MANNOSYL-TRANSFERASE TMTC4"/>
    <property type="match status" value="1"/>
</dbReference>
<dbReference type="EMBL" id="JAFLCK010000003">
    <property type="protein sequence ID" value="MBN8659461.1"/>
    <property type="molecule type" value="Genomic_DNA"/>
</dbReference>
<sequence length="749" mass="83472">MVFKKAKKQTNTTTAKPQPGWKVRIRPALFASLLLLSVSISHCTAIWNDFVLDDRFNVRPFGAVSVKREKWEPIWYELYTDAFMKPLSEPLTRLTMAIDYQSGHMEAPGVYHATNLLFTALGIIVAFFLLHNFALVLAESGFVAYRGFLNFVPLFACALFAAHPLSSEAVCYISGRAPVLCFFLYMSACLAYLKGFHAKTVSASVGYSLAAYLLIVVSLFSSATALSLPLTMLVMTLMGKPRQTNWKTFFYERSYELGSLLLVALALPFILKLDHRLPDVFTLGLPNLDWLGYFTTELKVLAYLVKSFILPFGLTVYPAQLFSSSGFDLAASAGVAIIALALFSLYFLRNKPFSFLGSYLFLIGLLPQLLLPATTCGEGTRFFFSLFGLSLLLSDTVLSRLGHIKMDDIEVAATGYSKKYLALASLPILLLSGFSIWRDRAYANNETLLSPIKKEQDPYTTALLAFHHTLDGGVKLPLGRDEAQLALSKSQELPLAYLAMGNFQQSARDFQAALFDYEKTLELAEKFKLSARIKGFARGGIARSMTMLDKLKTKEDIAKVKECALDGIKWEPTTARNYLAYGSAIFAEGKPESPELACKQFDYGRRFDLNDPEFAFPVALAALSTGYKERMEQAYGAAKLAYRLHNTEATRLLFARAALESGRINKGFEIMSMYWDNVESPSAEALLILSALEKQNGRPQASEGYRKLALERDADIERKFKLFLVVPPKPSKDLDNEGPNELVVKKKLK</sequence>
<evidence type="ECO:0000313" key="7">
    <source>
        <dbReference type="Proteomes" id="UP000664277"/>
    </source>
</evidence>